<evidence type="ECO:0000313" key="2">
    <source>
        <dbReference type="Proteomes" id="UP001278500"/>
    </source>
</evidence>
<organism evidence="1 2">
    <name type="scientific">Neurospora tetraspora</name>
    <dbReference type="NCBI Taxonomy" id="94610"/>
    <lineage>
        <taxon>Eukaryota</taxon>
        <taxon>Fungi</taxon>
        <taxon>Dikarya</taxon>
        <taxon>Ascomycota</taxon>
        <taxon>Pezizomycotina</taxon>
        <taxon>Sordariomycetes</taxon>
        <taxon>Sordariomycetidae</taxon>
        <taxon>Sordariales</taxon>
        <taxon>Sordariaceae</taxon>
        <taxon>Neurospora</taxon>
    </lineage>
</organism>
<protein>
    <submittedName>
        <fullName evidence="1">Uncharacterized protein</fullName>
    </submittedName>
</protein>
<keyword evidence="2" id="KW-1185">Reference proteome</keyword>
<dbReference type="Proteomes" id="UP001278500">
    <property type="component" value="Unassembled WGS sequence"/>
</dbReference>
<gene>
    <name evidence="1" type="ORF">B0H65DRAFT_551729</name>
</gene>
<accession>A0AAE0MNR2</accession>
<sequence length="74" mass="7685">MLVAVPVVIVGRSDQAVLARDSKRDPAFWNMPPECAATRGTVGVGVVMAVEEKEEGVASADEKVVGPPIVVPSV</sequence>
<proteinExistence type="predicted"/>
<name>A0AAE0MNR2_9PEZI</name>
<dbReference type="AlphaFoldDB" id="A0AAE0MNR2"/>
<dbReference type="RefSeq" id="XP_062678336.1">
    <property type="nucleotide sequence ID" value="XM_062829839.1"/>
</dbReference>
<reference evidence="1" key="1">
    <citation type="journal article" date="2023" name="Mol. Phylogenet. Evol.">
        <title>Genome-scale phylogeny and comparative genomics of the fungal order Sordariales.</title>
        <authorList>
            <person name="Hensen N."/>
            <person name="Bonometti L."/>
            <person name="Westerberg I."/>
            <person name="Brannstrom I.O."/>
            <person name="Guillou S."/>
            <person name="Cros-Aarteil S."/>
            <person name="Calhoun S."/>
            <person name="Haridas S."/>
            <person name="Kuo A."/>
            <person name="Mondo S."/>
            <person name="Pangilinan J."/>
            <person name="Riley R."/>
            <person name="LaButti K."/>
            <person name="Andreopoulos B."/>
            <person name="Lipzen A."/>
            <person name="Chen C."/>
            <person name="Yan M."/>
            <person name="Daum C."/>
            <person name="Ng V."/>
            <person name="Clum A."/>
            <person name="Steindorff A."/>
            <person name="Ohm R.A."/>
            <person name="Martin F."/>
            <person name="Silar P."/>
            <person name="Natvig D.O."/>
            <person name="Lalanne C."/>
            <person name="Gautier V."/>
            <person name="Ament-Velasquez S.L."/>
            <person name="Kruys A."/>
            <person name="Hutchinson M.I."/>
            <person name="Powell A.J."/>
            <person name="Barry K."/>
            <person name="Miller A.N."/>
            <person name="Grigoriev I.V."/>
            <person name="Debuchy R."/>
            <person name="Gladieux P."/>
            <person name="Hiltunen Thoren M."/>
            <person name="Johannesson H."/>
        </authorList>
    </citation>
    <scope>NUCLEOTIDE SEQUENCE</scope>
    <source>
        <strain evidence="1">CBS 560.94</strain>
    </source>
</reference>
<comment type="caution">
    <text evidence="1">The sequence shown here is derived from an EMBL/GenBank/DDBJ whole genome shotgun (WGS) entry which is preliminary data.</text>
</comment>
<reference evidence="1" key="2">
    <citation type="submission" date="2023-06" db="EMBL/GenBank/DDBJ databases">
        <authorList>
            <consortium name="Lawrence Berkeley National Laboratory"/>
            <person name="Haridas S."/>
            <person name="Hensen N."/>
            <person name="Bonometti L."/>
            <person name="Westerberg I."/>
            <person name="Brannstrom I.O."/>
            <person name="Guillou S."/>
            <person name="Cros-Aarteil S."/>
            <person name="Calhoun S."/>
            <person name="Kuo A."/>
            <person name="Mondo S."/>
            <person name="Pangilinan J."/>
            <person name="Riley R."/>
            <person name="Labutti K."/>
            <person name="Andreopoulos B."/>
            <person name="Lipzen A."/>
            <person name="Chen C."/>
            <person name="Yanf M."/>
            <person name="Daum C."/>
            <person name="Ng V."/>
            <person name="Clum A."/>
            <person name="Steindorff A."/>
            <person name="Ohm R."/>
            <person name="Martin F."/>
            <person name="Silar P."/>
            <person name="Natvig D."/>
            <person name="Lalanne C."/>
            <person name="Gautier V."/>
            <person name="Ament-Velasquez S.L."/>
            <person name="Kruys A."/>
            <person name="Hutchinson M.I."/>
            <person name="Powell A.J."/>
            <person name="Barry K."/>
            <person name="Miller A.N."/>
            <person name="Grigoriev I.V."/>
            <person name="Debuchy R."/>
            <person name="Gladieux P."/>
            <person name="Thoren M.H."/>
            <person name="Johannesson H."/>
        </authorList>
    </citation>
    <scope>NUCLEOTIDE SEQUENCE</scope>
    <source>
        <strain evidence="1">CBS 560.94</strain>
    </source>
</reference>
<dbReference type="GeneID" id="87866993"/>
<evidence type="ECO:0000313" key="1">
    <source>
        <dbReference type="EMBL" id="KAK3338976.1"/>
    </source>
</evidence>
<dbReference type="EMBL" id="JAUEPP010000007">
    <property type="protein sequence ID" value="KAK3338976.1"/>
    <property type="molecule type" value="Genomic_DNA"/>
</dbReference>